<dbReference type="AlphaFoldDB" id="A0A256G0C8"/>
<evidence type="ECO:0000313" key="2">
    <source>
        <dbReference type="Proteomes" id="UP000216188"/>
    </source>
</evidence>
<dbReference type="Proteomes" id="UP000216188">
    <property type="component" value="Unassembled WGS sequence"/>
</dbReference>
<proteinExistence type="predicted"/>
<reference evidence="1 2" key="1">
    <citation type="submission" date="2017-07" db="EMBL/GenBank/DDBJ databases">
        <title>Phylogenetic study on the rhizospheric bacterium Ochrobactrum sp. A44.</title>
        <authorList>
            <person name="Krzyzanowska D.M."/>
            <person name="Ossowicki A."/>
            <person name="Rajewska M."/>
            <person name="Maciag T."/>
            <person name="Kaczynski Z."/>
            <person name="Czerwicka M."/>
            <person name="Jafra S."/>
        </authorList>
    </citation>
    <scope>NUCLEOTIDE SEQUENCE [LARGE SCALE GENOMIC DNA]</scope>
    <source>
        <strain evidence="1 2">CCUG 30717</strain>
    </source>
</reference>
<accession>A0A256G0C8</accession>
<comment type="caution">
    <text evidence="1">The sequence shown here is derived from an EMBL/GenBank/DDBJ whole genome shotgun (WGS) entry which is preliminary data.</text>
</comment>
<name>A0A256G0C8_9HYPH</name>
<sequence length="42" mass="4563">MMITMGDDAHQLCSICMALKMENRPAAQKRAQAVLSSPTTIV</sequence>
<organism evidence="1 2">
    <name type="scientific">Brucella pseudogrignonensis</name>
    <dbReference type="NCBI Taxonomy" id="419475"/>
    <lineage>
        <taxon>Bacteria</taxon>
        <taxon>Pseudomonadati</taxon>
        <taxon>Pseudomonadota</taxon>
        <taxon>Alphaproteobacteria</taxon>
        <taxon>Hyphomicrobiales</taxon>
        <taxon>Brucellaceae</taxon>
        <taxon>Brucella/Ochrobactrum group</taxon>
        <taxon>Brucella</taxon>
    </lineage>
</organism>
<gene>
    <name evidence="1" type="ORF">CEV34_5623</name>
</gene>
<keyword evidence="2" id="KW-1185">Reference proteome</keyword>
<dbReference type="EMBL" id="NNRM01000053">
    <property type="protein sequence ID" value="OYR20554.1"/>
    <property type="molecule type" value="Genomic_DNA"/>
</dbReference>
<evidence type="ECO:0000313" key="1">
    <source>
        <dbReference type="EMBL" id="OYR20554.1"/>
    </source>
</evidence>
<protein>
    <submittedName>
        <fullName evidence="1">Uncharacterized protein</fullName>
    </submittedName>
</protein>